<feature type="compositionally biased region" description="Basic and acidic residues" evidence="1">
    <location>
        <begin position="25"/>
        <end position="37"/>
    </location>
</feature>
<dbReference type="EMBL" id="AMZH03023849">
    <property type="protein sequence ID" value="RRT36253.1"/>
    <property type="molecule type" value="Genomic_DNA"/>
</dbReference>
<evidence type="ECO:0000256" key="1">
    <source>
        <dbReference type="SAM" id="MobiDB-lite"/>
    </source>
</evidence>
<sequence>MLLILLLGQRSRDFFSLSQRRGTKEKKSNLKTKEKAGGEAATSLAGAKAGGGVVSTHEGHTGAQASQPKEHQLPHSLRFHGGRPDPDGGGKKHQISPRSPPPVPGGGKKVEKNEGGETESQWGRTPLEGRAKAAVKVTLRCTLLSGWLDLLWGKDDEIQRNLDGLM</sequence>
<gene>
    <name evidence="2" type="ORF">B296_00050261</name>
</gene>
<proteinExistence type="predicted"/>
<reference evidence="2 3" key="1">
    <citation type="journal article" date="2014" name="Agronomy (Basel)">
        <title>A Draft Genome Sequence for Ensete ventricosum, the Drought-Tolerant Tree Against Hunger.</title>
        <authorList>
            <person name="Harrison J."/>
            <person name="Moore K.A."/>
            <person name="Paszkiewicz K."/>
            <person name="Jones T."/>
            <person name="Grant M."/>
            <person name="Ambacheew D."/>
            <person name="Muzemil S."/>
            <person name="Studholme D.J."/>
        </authorList>
    </citation>
    <scope>NUCLEOTIDE SEQUENCE [LARGE SCALE GENOMIC DNA]</scope>
</reference>
<evidence type="ECO:0000313" key="3">
    <source>
        <dbReference type="Proteomes" id="UP000287651"/>
    </source>
</evidence>
<accession>A0A426X9V8</accession>
<organism evidence="2 3">
    <name type="scientific">Ensete ventricosum</name>
    <name type="common">Abyssinian banana</name>
    <name type="synonym">Musa ensete</name>
    <dbReference type="NCBI Taxonomy" id="4639"/>
    <lineage>
        <taxon>Eukaryota</taxon>
        <taxon>Viridiplantae</taxon>
        <taxon>Streptophyta</taxon>
        <taxon>Embryophyta</taxon>
        <taxon>Tracheophyta</taxon>
        <taxon>Spermatophyta</taxon>
        <taxon>Magnoliopsida</taxon>
        <taxon>Liliopsida</taxon>
        <taxon>Zingiberales</taxon>
        <taxon>Musaceae</taxon>
        <taxon>Ensete</taxon>
    </lineage>
</organism>
<feature type="region of interest" description="Disordered" evidence="1">
    <location>
        <begin position="18"/>
        <end position="126"/>
    </location>
</feature>
<comment type="caution">
    <text evidence="2">The sequence shown here is derived from an EMBL/GenBank/DDBJ whole genome shotgun (WGS) entry which is preliminary data.</text>
</comment>
<protein>
    <submittedName>
        <fullName evidence="2">Uncharacterized protein</fullName>
    </submittedName>
</protein>
<evidence type="ECO:0000313" key="2">
    <source>
        <dbReference type="EMBL" id="RRT36253.1"/>
    </source>
</evidence>
<dbReference type="Proteomes" id="UP000287651">
    <property type="component" value="Unassembled WGS sequence"/>
</dbReference>
<dbReference type="AlphaFoldDB" id="A0A426X9V8"/>
<name>A0A426X9V8_ENSVE</name>